<dbReference type="AlphaFoldDB" id="A0A0M9U336"/>
<feature type="active site" description="Nucleophile" evidence="3">
    <location>
        <position position="247"/>
    </location>
</feature>
<organism evidence="4">
    <name type="scientific">Levilinea saccharolytica</name>
    <dbReference type="NCBI Taxonomy" id="229921"/>
    <lineage>
        <taxon>Bacteria</taxon>
        <taxon>Bacillati</taxon>
        <taxon>Chloroflexota</taxon>
        <taxon>Anaerolineae</taxon>
        <taxon>Anaerolineales</taxon>
        <taxon>Anaerolineaceae</taxon>
        <taxon>Levilinea</taxon>
    </lineage>
</organism>
<dbReference type="EMBL" id="DF967975">
    <property type="protein sequence ID" value="GAP19290.1"/>
    <property type="molecule type" value="Genomic_DNA"/>
</dbReference>
<dbReference type="STRING" id="229921.ADN01_10600"/>
<dbReference type="OrthoDB" id="9790596at2"/>
<dbReference type="SUPFAM" id="SSF55909">
    <property type="entry name" value="Pentein"/>
    <property type="match status" value="1"/>
</dbReference>
<evidence type="ECO:0000313" key="5">
    <source>
        <dbReference type="EMBL" id="KPL80930.1"/>
    </source>
</evidence>
<dbReference type="PANTHER" id="PTHR12737:SF9">
    <property type="entry name" value="DIMETHYLARGININASE"/>
    <property type="match status" value="1"/>
</dbReference>
<dbReference type="InterPro" id="IPR033199">
    <property type="entry name" value="DDAH-like"/>
</dbReference>
<feature type="active site" description="Proton donor" evidence="3">
    <location>
        <position position="160"/>
    </location>
</feature>
<accession>A0A0M9U336</accession>
<dbReference type="GO" id="GO:0000052">
    <property type="term" value="P:citrulline metabolic process"/>
    <property type="evidence" value="ECO:0007669"/>
    <property type="project" value="TreeGrafter"/>
</dbReference>
<reference evidence="4" key="1">
    <citation type="journal article" date="2015" name="Genome Announc.">
        <title>Draft Genome Sequences of Anaerolinea thermolimosa IMO-1, Bellilinea caldifistulae GOMI-1, Leptolinea tardivitalis YMTK-2, Levilinea saccharolytica KIBI-1, Longilinea arvoryzae KOME-1, Previously Described as Members of the Class Anaerolineae (Chloroflexi).</title>
        <authorList>
            <person name="Matsuura N."/>
            <person name="Tourlousse M.D."/>
            <person name="Ohashi A."/>
            <person name="Hugenholtz P."/>
            <person name="Sekiguchi Y."/>
        </authorList>
    </citation>
    <scope>NUCLEOTIDE SEQUENCE</scope>
    <source>
        <strain evidence="4">KIBI-1</strain>
    </source>
</reference>
<sequence>MFTQVIARLPGADFAKGLTTAALGAPDYNLIMQQHADYLHTFERLGIAVTLLPALPGYPDAYFVEDTAVVTPELAVIARPGAAARQGEEDSIEPVLARFRPTVRIESPGTLDGGDVLMVERHFFIGVSERTNAEGAAQLGAFLEPHGYTWQAVPVAAGLHLKSSVTYVGQNTLLITPTFADRPEFANYARLVVPAEEEYAANTLLVNEHLITPAGFPRTRHLLETLGYPVIEQAVSEPRKMDGGLSCMTLRF</sequence>
<dbReference type="Gene3D" id="3.75.10.10">
    <property type="entry name" value="L-arginine/glycine Amidinotransferase, Chain A"/>
    <property type="match status" value="1"/>
</dbReference>
<dbReference type="PATRIC" id="fig|229921.5.peg.522"/>
<evidence type="ECO:0000256" key="2">
    <source>
        <dbReference type="ARBA" id="ARBA00022801"/>
    </source>
</evidence>
<evidence type="ECO:0000313" key="4">
    <source>
        <dbReference type="EMBL" id="GAP19290.1"/>
    </source>
</evidence>
<keyword evidence="2 4" id="KW-0378">Hydrolase</keyword>
<gene>
    <name evidence="5" type="ORF">ADN01_10600</name>
    <name evidence="4" type="ORF">LSAC_03191</name>
</gene>
<comment type="similarity">
    <text evidence="1">Belongs to the DDAH family.</text>
</comment>
<dbReference type="Proteomes" id="UP000050501">
    <property type="component" value="Unassembled WGS sequence"/>
</dbReference>
<dbReference type="RefSeq" id="WP_062419577.1">
    <property type="nucleotide sequence ID" value="NZ_BBXZ01000172.1"/>
</dbReference>
<proteinExistence type="inferred from homology"/>
<reference evidence="5 6" key="2">
    <citation type="submission" date="2015-07" db="EMBL/GenBank/DDBJ databases">
        <title>Genome sequence of Levilinea saccharolytica DSM 16555.</title>
        <authorList>
            <person name="Hemp J."/>
            <person name="Ward L.M."/>
            <person name="Pace L.A."/>
            <person name="Fischer W.W."/>
        </authorList>
    </citation>
    <scope>NUCLEOTIDE SEQUENCE [LARGE SCALE GENOMIC DNA]</scope>
    <source>
        <strain evidence="5 6">KIBI-1</strain>
    </source>
</reference>
<dbReference type="EMBL" id="LGCM01000038">
    <property type="protein sequence ID" value="KPL80930.1"/>
    <property type="molecule type" value="Genomic_DNA"/>
</dbReference>
<protein>
    <submittedName>
        <fullName evidence="4">N-Dimethylarginine dimethylaminohydrolase</fullName>
    </submittedName>
</protein>
<dbReference type="Pfam" id="PF02274">
    <property type="entry name" value="ADI"/>
    <property type="match status" value="1"/>
</dbReference>
<dbReference type="GO" id="GO:0016403">
    <property type="term" value="F:dimethylargininase activity"/>
    <property type="evidence" value="ECO:0007669"/>
    <property type="project" value="TreeGrafter"/>
</dbReference>
<dbReference type="GO" id="GO:0016597">
    <property type="term" value="F:amino acid binding"/>
    <property type="evidence" value="ECO:0007669"/>
    <property type="project" value="TreeGrafter"/>
</dbReference>
<evidence type="ECO:0000256" key="3">
    <source>
        <dbReference type="PIRSR" id="PIRSR633199-1"/>
    </source>
</evidence>
<dbReference type="GO" id="GO:0006525">
    <property type="term" value="P:arginine metabolic process"/>
    <property type="evidence" value="ECO:0007669"/>
    <property type="project" value="TreeGrafter"/>
</dbReference>
<evidence type="ECO:0000313" key="6">
    <source>
        <dbReference type="Proteomes" id="UP000050501"/>
    </source>
</evidence>
<name>A0A0M9U336_9CHLR</name>
<keyword evidence="6" id="KW-1185">Reference proteome</keyword>
<evidence type="ECO:0000256" key="1">
    <source>
        <dbReference type="ARBA" id="ARBA00008532"/>
    </source>
</evidence>
<dbReference type="GO" id="GO:0045429">
    <property type="term" value="P:positive regulation of nitric oxide biosynthetic process"/>
    <property type="evidence" value="ECO:0007669"/>
    <property type="project" value="TreeGrafter"/>
</dbReference>
<dbReference type="PANTHER" id="PTHR12737">
    <property type="entry name" value="DIMETHYLARGININE DIMETHYLAMINOHYDROLASE"/>
    <property type="match status" value="1"/>
</dbReference>